<dbReference type="GO" id="GO:0030170">
    <property type="term" value="F:pyridoxal phosphate binding"/>
    <property type="evidence" value="ECO:0007669"/>
    <property type="project" value="InterPro"/>
</dbReference>
<dbReference type="Proteomes" id="UP000214646">
    <property type="component" value="Unassembled WGS sequence"/>
</dbReference>
<gene>
    <name evidence="6" type="ORF">FRUB_05079</name>
</gene>
<dbReference type="CDD" id="cd00614">
    <property type="entry name" value="CGS_like"/>
    <property type="match status" value="1"/>
</dbReference>
<dbReference type="EMBL" id="NIDE01000008">
    <property type="protein sequence ID" value="OWK40160.1"/>
    <property type="molecule type" value="Genomic_DNA"/>
</dbReference>
<dbReference type="GO" id="GO:0005737">
    <property type="term" value="C:cytoplasm"/>
    <property type="evidence" value="ECO:0007669"/>
    <property type="project" value="TreeGrafter"/>
</dbReference>
<comment type="caution">
    <text evidence="6">The sequence shown here is derived from an EMBL/GenBank/DDBJ whole genome shotgun (WGS) entry which is preliminary data.</text>
</comment>
<keyword evidence="3 4" id="KW-0663">Pyridoxal phosphate</keyword>
<dbReference type="PIRSF" id="PIRSF001434">
    <property type="entry name" value="CGS"/>
    <property type="match status" value="1"/>
</dbReference>
<dbReference type="PROSITE" id="PS00868">
    <property type="entry name" value="CYS_MET_METAB_PP"/>
    <property type="match status" value="1"/>
</dbReference>
<dbReference type="PANTHER" id="PTHR11808">
    <property type="entry name" value="TRANS-SULFURATION ENZYME FAMILY MEMBER"/>
    <property type="match status" value="1"/>
</dbReference>
<dbReference type="GO" id="GO:0003962">
    <property type="term" value="F:cystathionine gamma-synthase activity"/>
    <property type="evidence" value="ECO:0007669"/>
    <property type="project" value="TreeGrafter"/>
</dbReference>
<dbReference type="InterPro" id="IPR015422">
    <property type="entry name" value="PyrdxlP-dep_Trfase_small"/>
</dbReference>
<reference evidence="7" key="1">
    <citation type="submission" date="2017-06" db="EMBL/GenBank/DDBJ databases">
        <title>Genome analysis of Fimbriiglobus ruber SP5, the first member of the order Planctomycetales with confirmed chitinolytic capability.</title>
        <authorList>
            <person name="Ravin N.V."/>
            <person name="Rakitin A.L."/>
            <person name="Ivanova A.A."/>
            <person name="Beletsky A.V."/>
            <person name="Kulichevskaya I.S."/>
            <person name="Mardanov A.V."/>
            <person name="Dedysh S.N."/>
        </authorList>
    </citation>
    <scope>NUCLEOTIDE SEQUENCE [LARGE SCALE GENOMIC DNA]</scope>
    <source>
        <strain evidence="7">SP5</strain>
    </source>
</reference>
<evidence type="ECO:0000256" key="2">
    <source>
        <dbReference type="ARBA" id="ARBA00009077"/>
    </source>
</evidence>
<evidence type="ECO:0000256" key="1">
    <source>
        <dbReference type="ARBA" id="ARBA00001933"/>
    </source>
</evidence>
<dbReference type="FunFam" id="3.40.640.10:FF:000009">
    <property type="entry name" value="Cystathionine gamma-synthase homolog"/>
    <property type="match status" value="1"/>
</dbReference>
<keyword evidence="6" id="KW-0456">Lyase</keyword>
<dbReference type="InterPro" id="IPR015424">
    <property type="entry name" value="PyrdxlP-dep_Trfase"/>
</dbReference>
<evidence type="ECO:0000256" key="5">
    <source>
        <dbReference type="RuleBase" id="RU362118"/>
    </source>
</evidence>
<evidence type="ECO:0000313" key="7">
    <source>
        <dbReference type="Proteomes" id="UP000214646"/>
    </source>
</evidence>
<name>A0A225DF35_9BACT</name>
<dbReference type="SUPFAM" id="SSF53383">
    <property type="entry name" value="PLP-dependent transferases"/>
    <property type="match status" value="1"/>
</dbReference>
<dbReference type="InterPro" id="IPR015421">
    <property type="entry name" value="PyrdxlP-dep_Trfase_major"/>
</dbReference>
<dbReference type="Gene3D" id="3.90.1150.10">
    <property type="entry name" value="Aspartate Aminotransferase, domain 1"/>
    <property type="match status" value="1"/>
</dbReference>
<feature type="modified residue" description="N6-(pyridoxal phosphate)lysine" evidence="4">
    <location>
        <position position="175"/>
    </location>
</feature>
<dbReference type="InterPro" id="IPR000277">
    <property type="entry name" value="Cys/Met-Metab_PyrdxlP-dep_enz"/>
</dbReference>
<evidence type="ECO:0000256" key="4">
    <source>
        <dbReference type="PIRSR" id="PIRSR001434-2"/>
    </source>
</evidence>
<organism evidence="6 7">
    <name type="scientific">Fimbriiglobus ruber</name>
    <dbReference type="NCBI Taxonomy" id="1908690"/>
    <lineage>
        <taxon>Bacteria</taxon>
        <taxon>Pseudomonadati</taxon>
        <taxon>Planctomycetota</taxon>
        <taxon>Planctomycetia</taxon>
        <taxon>Gemmatales</taxon>
        <taxon>Gemmataceae</taxon>
        <taxon>Fimbriiglobus</taxon>
    </lineage>
</organism>
<dbReference type="Gene3D" id="3.40.640.10">
    <property type="entry name" value="Type I PLP-dependent aspartate aminotransferase-like (Major domain)"/>
    <property type="match status" value="1"/>
</dbReference>
<protein>
    <submittedName>
        <fullName evidence="6">Cystathionine gamma-lyase</fullName>
    </submittedName>
</protein>
<keyword evidence="7" id="KW-1185">Reference proteome</keyword>
<dbReference type="Pfam" id="PF01053">
    <property type="entry name" value="Cys_Met_Meta_PP"/>
    <property type="match status" value="1"/>
</dbReference>
<dbReference type="NCBIfam" id="NF005871">
    <property type="entry name" value="PRK07811.1"/>
    <property type="match status" value="1"/>
</dbReference>
<dbReference type="FunFam" id="3.90.1150.10:FF:000008">
    <property type="entry name" value="Cystathionine gamma-synthase"/>
    <property type="match status" value="1"/>
</dbReference>
<dbReference type="GO" id="GO:0004123">
    <property type="term" value="F:cystathionine gamma-lyase activity"/>
    <property type="evidence" value="ECO:0007669"/>
    <property type="project" value="TreeGrafter"/>
</dbReference>
<comment type="cofactor">
    <cofactor evidence="1 5">
        <name>pyridoxal 5'-phosphate</name>
        <dbReference type="ChEBI" id="CHEBI:597326"/>
    </cofactor>
</comment>
<dbReference type="PANTHER" id="PTHR11808:SF15">
    <property type="entry name" value="CYSTATHIONINE GAMMA-LYASE"/>
    <property type="match status" value="1"/>
</dbReference>
<evidence type="ECO:0000256" key="3">
    <source>
        <dbReference type="ARBA" id="ARBA00022898"/>
    </source>
</evidence>
<comment type="similarity">
    <text evidence="2 5">Belongs to the trans-sulfuration enzymes family.</text>
</comment>
<evidence type="ECO:0000313" key="6">
    <source>
        <dbReference type="EMBL" id="OWK40160.1"/>
    </source>
</evidence>
<accession>A0A225DF35</accession>
<sequence length="357" mass="37714">MIPISVSSTFTQAAPGDHKGYEYARSGNPTRAALETCLAAIEGGERGLAFASGLAATTAVFQALLEPGDEVIAAADLYGGTFRLLERVFKPWGLKAKYTDDSSYAGFAALVTPKTKLVWIETPTNPLLQILDIAAIADVAKKAGALLAVDNTFASPYLQQPIALGADIVVHSTTKYLGGHSDVVGGAVVGGKVLLDPVKFFQNAGGAVPGPFDCYLTLRGIKTMAVRMDRHCSNAGDLAEWLTAQPQVAKVYYPGLPSHRGRAIAARQMKSFGGMISLQLHGGAEAARRFLTRTRLFSLAESLGGVESLVNHPATMTHASIPKAIREARGVDDGLIRLSVGIEDVDDLRADLLAALQ</sequence>
<dbReference type="AlphaFoldDB" id="A0A225DF35"/>
<dbReference type="InterPro" id="IPR054542">
    <property type="entry name" value="Cys_met_metab_PP"/>
</dbReference>
<proteinExistence type="inferred from homology"/>
<dbReference type="GO" id="GO:0019343">
    <property type="term" value="P:cysteine biosynthetic process via cystathionine"/>
    <property type="evidence" value="ECO:0007669"/>
    <property type="project" value="TreeGrafter"/>
</dbReference>
<dbReference type="GO" id="GO:0019346">
    <property type="term" value="P:transsulfuration"/>
    <property type="evidence" value="ECO:0007669"/>
    <property type="project" value="InterPro"/>
</dbReference>